<proteinExistence type="predicted"/>
<dbReference type="AlphaFoldDB" id="A0A084WGV7"/>
<dbReference type="EMBL" id="ATLV01023739">
    <property type="status" value="NOT_ANNOTATED_CDS"/>
    <property type="molecule type" value="Genomic_DNA"/>
</dbReference>
<dbReference type="EMBL" id="KE525345">
    <property type="protein sequence ID" value="KFB49451.1"/>
    <property type="molecule type" value="Genomic_DNA"/>
</dbReference>
<evidence type="ECO:0000256" key="1">
    <source>
        <dbReference type="SAM" id="MobiDB-lite"/>
    </source>
</evidence>
<feature type="region of interest" description="Disordered" evidence="1">
    <location>
        <begin position="19"/>
        <end position="44"/>
    </location>
</feature>
<gene>
    <name evidence="2" type="ORF">ZHAS_00017456</name>
</gene>
<organism evidence="2">
    <name type="scientific">Anopheles sinensis</name>
    <name type="common">Mosquito</name>
    <dbReference type="NCBI Taxonomy" id="74873"/>
    <lineage>
        <taxon>Eukaryota</taxon>
        <taxon>Metazoa</taxon>
        <taxon>Ecdysozoa</taxon>
        <taxon>Arthropoda</taxon>
        <taxon>Hexapoda</taxon>
        <taxon>Insecta</taxon>
        <taxon>Pterygota</taxon>
        <taxon>Neoptera</taxon>
        <taxon>Endopterygota</taxon>
        <taxon>Diptera</taxon>
        <taxon>Nematocera</taxon>
        <taxon>Culicoidea</taxon>
        <taxon>Culicidae</taxon>
        <taxon>Anophelinae</taxon>
        <taxon>Anopheles</taxon>
    </lineage>
</organism>
<dbReference type="Proteomes" id="UP000030765">
    <property type="component" value="Unassembled WGS sequence"/>
</dbReference>
<reference evidence="3" key="2">
    <citation type="submission" date="2020-05" db="UniProtKB">
        <authorList>
            <consortium name="EnsemblMetazoa"/>
        </authorList>
    </citation>
    <scope>IDENTIFICATION</scope>
</reference>
<reference evidence="2 4" key="1">
    <citation type="journal article" date="2014" name="BMC Genomics">
        <title>Genome sequence of Anopheles sinensis provides insight into genetics basis of mosquito competence for malaria parasites.</title>
        <authorList>
            <person name="Zhou D."/>
            <person name="Zhang D."/>
            <person name="Ding G."/>
            <person name="Shi L."/>
            <person name="Hou Q."/>
            <person name="Ye Y."/>
            <person name="Xu Y."/>
            <person name="Zhou H."/>
            <person name="Xiong C."/>
            <person name="Li S."/>
            <person name="Yu J."/>
            <person name="Hong S."/>
            <person name="Yu X."/>
            <person name="Zou P."/>
            <person name="Chen C."/>
            <person name="Chang X."/>
            <person name="Wang W."/>
            <person name="Lv Y."/>
            <person name="Sun Y."/>
            <person name="Ma L."/>
            <person name="Shen B."/>
            <person name="Zhu C."/>
        </authorList>
    </citation>
    <scope>NUCLEOTIDE SEQUENCE [LARGE SCALE GENOMIC DNA]</scope>
</reference>
<dbReference type="VEuPathDB" id="VectorBase:ASIC017456"/>
<keyword evidence="4" id="KW-1185">Reference proteome</keyword>
<accession>A0A084WGV7</accession>
<evidence type="ECO:0000313" key="2">
    <source>
        <dbReference type="EMBL" id="KFB49451.1"/>
    </source>
</evidence>
<evidence type="ECO:0000313" key="4">
    <source>
        <dbReference type="Proteomes" id="UP000030765"/>
    </source>
</evidence>
<protein>
    <submittedName>
        <fullName evidence="2 3">Uncharacterized protein</fullName>
    </submittedName>
</protein>
<name>A0A084WGV7_ANOSI</name>
<sequence length="86" mass="9685">MHLQIDVQCQTRMDSFRVAISSEESTRTPPPSSRTDVHKQNNIQPSNYSAAAGLVTQHNGSTRYICMAVVVGKHRHQLTSFCSRKR</sequence>
<dbReference type="EnsemblMetazoa" id="ASIC017456-RA">
    <property type="protein sequence ID" value="ASIC017456-PA"/>
    <property type="gene ID" value="ASIC017456"/>
</dbReference>
<evidence type="ECO:0000313" key="3">
    <source>
        <dbReference type="EnsemblMetazoa" id="ASIC017456-PA"/>
    </source>
</evidence>